<feature type="domain" description="Gfo/Idh/MocA-like oxidoreductase N-terminal" evidence="1">
    <location>
        <begin position="4"/>
        <end position="116"/>
    </location>
</feature>
<dbReference type="EMBL" id="JABFCX010000002">
    <property type="protein sequence ID" value="NNU15059.1"/>
    <property type="molecule type" value="Genomic_DNA"/>
</dbReference>
<dbReference type="Gene3D" id="3.30.360.10">
    <property type="entry name" value="Dihydrodipicolinate Reductase, domain 2"/>
    <property type="match status" value="1"/>
</dbReference>
<evidence type="ECO:0000259" key="2">
    <source>
        <dbReference type="Pfam" id="PF22725"/>
    </source>
</evidence>
<dbReference type="Proteomes" id="UP000536835">
    <property type="component" value="Unassembled WGS sequence"/>
</dbReference>
<dbReference type="RefSeq" id="WP_173196221.1">
    <property type="nucleotide sequence ID" value="NZ_JABFCX010000002.1"/>
</dbReference>
<evidence type="ECO:0000259" key="1">
    <source>
        <dbReference type="Pfam" id="PF01408"/>
    </source>
</evidence>
<protein>
    <submittedName>
        <fullName evidence="3">Gfo/Idh/MocA family oxidoreductase</fullName>
    </submittedName>
</protein>
<dbReference type="SUPFAM" id="SSF51735">
    <property type="entry name" value="NAD(P)-binding Rossmann-fold domains"/>
    <property type="match status" value="1"/>
</dbReference>
<dbReference type="InterPro" id="IPR055170">
    <property type="entry name" value="GFO_IDH_MocA-like_dom"/>
</dbReference>
<comment type="caution">
    <text evidence="3">The sequence shown here is derived from an EMBL/GenBank/DDBJ whole genome shotgun (WGS) entry which is preliminary data.</text>
</comment>
<gene>
    <name evidence="3" type="ORF">HK107_01815</name>
</gene>
<accession>A0A7Y3RJ66</accession>
<feature type="domain" description="GFO/IDH/MocA-like oxidoreductase" evidence="2">
    <location>
        <begin position="131"/>
        <end position="247"/>
    </location>
</feature>
<evidence type="ECO:0000313" key="3">
    <source>
        <dbReference type="EMBL" id="NNU15059.1"/>
    </source>
</evidence>
<dbReference type="SUPFAM" id="SSF55347">
    <property type="entry name" value="Glyceraldehyde-3-phosphate dehydrogenase-like, C-terminal domain"/>
    <property type="match status" value="1"/>
</dbReference>
<dbReference type="InterPro" id="IPR000683">
    <property type="entry name" value="Gfo/Idh/MocA-like_OxRdtase_N"/>
</dbReference>
<dbReference type="AlphaFoldDB" id="A0A7Y3RJ66"/>
<keyword evidence="4" id="KW-1185">Reference proteome</keyword>
<dbReference type="PANTHER" id="PTHR46368">
    <property type="match status" value="1"/>
</dbReference>
<proteinExistence type="predicted"/>
<reference evidence="3 4" key="1">
    <citation type="submission" date="2020-05" db="EMBL/GenBank/DDBJ databases">
        <title>Parvularcula mediterraneae sp. nov., isolated from polypropylene straw from shallow seawater of the seashore of Laganas in Zakynthos island, Greece.</title>
        <authorList>
            <person name="Szabo I."/>
            <person name="Al-Omari J."/>
            <person name="Rado J."/>
            <person name="Szerdahelyi G.S."/>
        </authorList>
    </citation>
    <scope>NUCLEOTIDE SEQUENCE [LARGE SCALE GENOMIC DNA]</scope>
    <source>
        <strain evidence="3 4">ZS-1/3</strain>
    </source>
</reference>
<dbReference type="Pfam" id="PF22725">
    <property type="entry name" value="GFO_IDH_MocA_C3"/>
    <property type="match status" value="1"/>
</dbReference>
<sequence length="344" mass="37884">MALRLGIVGTGKIANKHAVAISLTDKVELAAVASRKLETAQAFTAKHGGEAVKGWEALVARDDIEAVYIATPTGAKHEIAVEALAAGKHVIIEKPFRDALSAYQLERMAHRRGLVLWDATHFTHNPRTDAIIEAIERGDIGEPLSLMANFHADVGGRENIRFNPALEPYGALGDLGWYCARLVAEFAWGAFETSGRHAFGSWDQDTLVSISSVTRFMNKSFRLTMDCGFQAGAFTQEMTLIGTEGIISMDDFVHDWEKARIGEEKPQFPSGYKLRKGRSDPDTAEFIKTPSAKSHMIFLLENFADAVAGNPPDVLAGGRTMCKTQEFLDDIWRSLDDKPKVHQR</sequence>
<dbReference type="InterPro" id="IPR036291">
    <property type="entry name" value="NAD(P)-bd_dom_sf"/>
</dbReference>
<dbReference type="GO" id="GO:0000166">
    <property type="term" value="F:nucleotide binding"/>
    <property type="evidence" value="ECO:0007669"/>
    <property type="project" value="InterPro"/>
</dbReference>
<organism evidence="3 4">
    <name type="scientific">Parvularcula mediterranea</name>
    <dbReference type="NCBI Taxonomy" id="2732508"/>
    <lineage>
        <taxon>Bacteria</taxon>
        <taxon>Pseudomonadati</taxon>
        <taxon>Pseudomonadota</taxon>
        <taxon>Alphaproteobacteria</taxon>
        <taxon>Parvularculales</taxon>
        <taxon>Parvularculaceae</taxon>
        <taxon>Parvularcula</taxon>
    </lineage>
</organism>
<name>A0A7Y3RJ66_9PROT</name>
<evidence type="ECO:0000313" key="4">
    <source>
        <dbReference type="Proteomes" id="UP000536835"/>
    </source>
</evidence>
<dbReference type="Gene3D" id="3.40.50.720">
    <property type="entry name" value="NAD(P)-binding Rossmann-like Domain"/>
    <property type="match status" value="1"/>
</dbReference>
<dbReference type="Pfam" id="PF01408">
    <property type="entry name" value="GFO_IDH_MocA"/>
    <property type="match status" value="1"/>
</dbReference>
<dbReference type="PANTHER" id="PTHR46368:SF4">
    <property type="entry name" value="OS10G0403700 PROTEIN"/>
    <property type="match status" value="1"/>
</dbReference>